<reference evidence="1" key="2">
    <citation type="journal article" date="2021" name="Microbiome">
        <title>Successional dynamics and alternative stable states in a saline activated sludge microbial community over 9 years.</title>
        <authorList>
            <person name="Wang Y."/>
            <person name="Ye J."/>
            <person name="Ju F."/>
            <person name="Liu L."/>
            <person name="Boyd J.A."/>
            <person name="Deng Y."/>
            <person name="Parks D.H."/>
            <person name="Jiang X."/>
            <person name="Yin X."/>
            <person name="Woodcroft B.J."/>
            <person name="Tyson G.W."/>
            <person name="Hugenholtz P."/>
            <person name="Polz M.F."/>
            <person name="Zhang T."/>
        </authorList>
    </citation>
    <scope>NUCLEOTIDE SEQUENCE</scope>
    <source>
        <strain evidence="1">HKST-UBA17</strain>
    </source>
</reference>
<proteinExistence type="predicted"/>
<accession>A0A955KWX3</accession>
<evidence type="ECO:0000313" key="1">
    <source>
        <dbReference type="EMBL" id="MCA9377147.1"/>
    </source>
</evidence>
<protein>
    <submittedName>
        <fullName evidence="1">Uncharacterized protein</fullName>
    </submittedName>
</protein>
<dbReference type="EMBL" id="JAGQLN010000019">
    <property type="protein sequence ID" value="MCA9377147.1"/>
    <property type="molecule type" value="Genomic_DNA"/>
</dbReference>
<feature type="non-terminal residue" evidence="1">
    <location>
        <position position="1"/>
    </location>
</feature>
<dbReference type="Proteomes" id="UP000741282">
    <property type="component" value="Unassembled WGS sequence"/>
</dbReference>
<gene>
    <name evidence="1" type="ORF">KC685_04470</name>
</gene>
<evidence type="ECO:0000313" key="2">
    <source>
        <dbReference type="Proteomes" id="UP000741282"/>
    </source>
</evidence>
<reference evidence="1" key="1">
    <citation type="submission" date="2020-04" db="EMBL/GenBank/DDBJ databases">
        <authorList>
            <person name="Zhang T."/>
        </authorList>
    </citation>
    <scope>NUCLEOTIDE SEQUENCE</scope>
    <source>
        <strain evidence="1">HKST-UBA17</strain>
    </source>
</reference>
<organism evidence="1 2">
    <name type="scientific">Candidatus Dojkabacteria bacterium</name>
    <dbReference type="NCBI Taxonomy" id="2099670"/>
    <lineage>
        <taxon>Bacteria</taxon>
        <taxon>Candidatus Dojkabacteria</taxon>
    </lineage>
</organism>
<sequence>GLTIHDSLDDLDLENNYDCVRELALVCKKMTAAADRYFEWHKQNPVESVYLLGKTGILSIVLQASRLLGDTAILEKYTELFMEAMQMISSDQSLLQKYPLHYIHSLGLHEKYLNGKKSIDSADLTHLQTGHLIGRWADQDRKDYRRFMLDSLLLEISDKLIVQGVDAYSIRSEADINPTEMDVKDARLDLFDLGVRRRKQKLIPVIYH</sequence>
<comment type="caution">
    <text evidence="1">The sequence shown here is derived from an EMBL/GenBank/DDBJ whole genome shotgun (WGS) entry which is preliminary data.</text>
</comment>
<dbReference type="AlphaFoldDB" id="A0A955KWX3"/>
<name>A0A955KWX3_9BACT</name>